<feature type="region of interest" description="Disordered" evidence="1">
    <location>
        <begin position="58"/>
        <end position="82"/>
    </location>
</feature>
<comment type="caution">
    <text evidence="3">The sequence shown here is derived from an EMBL/GenBank/DDBJ whole genome shotgun (WGS) entry which is preliminary data.</text>
</comment>
<dbReference type="PANTHER" id="PTHR47331">
    <property type="entry name" value="PHD-TYPE DOMAIN-CONTAINING PROTEIN"/>
    <property type="match status" value="1"/>
</dbReference>
<keyword evidence="4" id="KW-1185">Reference proteome</keyword>
<dbReference type="Proteomes" id="UP001152795">
    <property type="component" value="Unassembled WGS sequence"/>
</dbReference>
<gene>
    <name evidence="3" type="ORF">PACLA_8A005240</name>
</gene>
<evidence type="ECO:0000256" key="1">
    <source>
        <dbReference type="SAM" id="MobiDB-lite"/>
    </source>
</evidence>
<dbReference type="OrthoDB" id="8946429at2759"/>
<feature type="compositionally biased region" description="Basic and acidic residues" evidence="1">
    <location>
        <begin position="131"/>
        <end position="145"/>
    </location>
</feature>
<name>A0A6S7JI82_PARCT</name>
<feature type="non-terminal residue" evidence="3">
    <location>
        <position position="1"/>
    </location>
</feature>
<dbReference type="EMBL" id="CACRXK020018164">
    <property type="protein sequence ID" value="CAB4032145.1"/>
    <property type="molecule type" value="Genomic_DNA"/>
</dbReference>
<protein>
    <recommendedName>
        <fullName evidence="2">DUF5641 domain-containing protein</fullName>
    </recommendedName>
</protein>
<dbReference type="InterPro" id="IPR040676">
    <property type="entry name" value="DUF5641"/>
</dbReference>
<reference evidence="3" key="1">
    <citation type="submission" date="2020-04" db="EMBL/GenBank/DDBJ databases">
        <authorList>
            <person name="Alioto T."/>
            <person name="Alioto T."/>
            <person name="Gomez Garrido J."/>
        </authorList>
    </citation>
    <scope>NUCLEOTIDE SEQUENCE</scope>
    <source>
        <strain evidence="3">A484AB</strain>
    </source>
</reference>
<evidence type="ECO:0000259" key="2">
    <source>
        <dbReference type="Pfam" id="PF18701"/>
    </source>
</evidence>
<proteinExistence type="predicted"/>
<dbReference type="PANTHER" id="PTHR47331:SF6">
    <property type="entry name" value="DOUBLECORTIN DOMAIN-CONTAINING PROTEIN"/>
    <property type="match status" value="1"/>
</dbReference>
<dbReference type="AlphaFoldDB" id="A0A6S7JI82"/>
<dbReference type="Pfam" id="PF18701">
    <property type="entry name" value="DUF5641"/>
    <property type="match status" value="1"/>
</dbReference>
<feature type="domain" description="DUF5641" evidence="2">
    <location>
        <begin position="344"/>
        <end position="407"/>
    </location>
</feature>
<organism evidence="3 4">
    <name type="scientific">Paramuricea clavata</name>
    <name type="common">Red gorgonian</name>
    <name type="synonym">Violescent sea-whip</name>
    <dbReference type="NCBI Taxonomy" id="317549"/>
    <lineage>
        <taxon>Eukaryota</taxon>
        <taxon>Metazoa</taxon>
        <taxon>Cnidaria</taxon>
        <taxon>Anthozoa</taxon>
        <taxon>Octocorallia</taxon>
        <taxon>Malacalcyonacea</taxon>
        <taxon>Plexauridae</taxon>
        <taxon>Paramuricea</taxon>
    </lineage>
</organism>
<accession>A0A6S7JI82</accession>
<feature type="region of interest" description="Disordered" evidence="1">
    <location>
        <begin position="131"/>
        <end position="156"/>
    </location>
</feature>
<evidence type="ECO:0000313" key="3">
    <source>
        <dbReference type="EMBL" id="CAB4032145.1"/>
    </source>
</evidence>
<sequence>NDIRIFHIYVANRVQVIRDVSKPSQWKYIDTSTNPADLATQGITVKVLQESDWLRGPTFLKSNSPTTSTIDESDGDIDESNPEVRQEVKVHATSTQRALGVGSERFDRFSEWSTLQRAIAKLVMRAKRFEIKSEPQTSQHDHETTESGDNDGPTLDASKRAEILIIRTAQEEAFADEISVLQRRSGNKPESRQSLRERRTVLRKSSLFHLDPFLDKDSVLRVGGRIHRSDLGFEEKHPIILPQKHHVSELLICHYHHKVYHQGRQITHGALRQPGYWVGGGHRMVSRILNSCVTCRKLRERTLTQHMINLPKNRIEPSPPFTSIGVDVFGPWIIRTRKLRGGAAEYLQNLQVRTKWRNREQNLSGGDVVLVKDNDVSRNEWPMGKIVEALTSEDGKVRKVKIMVCKEGKWKIVYHPISEIVLLLPTEKDNDLNDKDSISLGEECDVDSEKYVA</sequence>
<feature type="compositionally biased region" description="Polar residues" evidence="1">
    <location>
        <begin position="60"/>
        <end position="70"/>
    </location>
</feature>
<feature type="compositionally biased region" description="Acidic residues" evidence="1">
    <location>
        <begin position="71"/>
        <end position="81"/>
    </location>
</feature>
<evidence type="ECO:0000313" key="4">
    <source>
        <dbReference type="Proteomes" id="UP001152795"/>
    </source>
</evidence>